<evidence type="ECO:0000313" key="4">
    <source>
        <dbReference type="Proteomes" id="UP001500822"/>
    </source>
</evidence>
<dbReference type="RefSeq" id="WP_345312421.1">
    <property type="nucleotide sequence ID" value="NZ_BAABIE010000002.1"/>
</dbReference>
<accession>A0ABP8YXB2</accession>
<evidence type="ECO:0000259" key="2">
    <source>
        <dbReference type="Pfam" id="PF01757"/>
    </source>
</evidence>
<dbReference type="PANTHER" id="PTHR23028:SF53">
    <property type="entry name" value="ACYL_TRANSF_3 DOMAIN-CONTAINING PROTEIN"/>
    <property type="match status" value="1"/>
</dbReference>
<proteinExistence type="predicted"/>
<reference evidence="4" key="1">
    <citation type="journal article" date="2019" name="Int. J. Syst. Evol. Microbiol.">
        <title>The Global Catalogue of Microorganisms (GCM) 10K type strain sequencing project: providing services to taxonomists for standard genome sequencing and annotation.</title>
        <authorList>
            <consortium name="The Broad Institute Genomics Platform"/>
            <consortium name="The Broad Institute Genome Sequencing Center for Infectious Disease"/>
            <person name="Wu L."/>
            <person name="Ma J."/>
        </authorList>
    </citation>
    <scope>NUCLEOTIDE SEQUENCE [LARGE SCALE GENOMIC DNA]</scope>
    <source>
        <strain evidence="4">JCM 18077</strain>
    </source>
</reference>
<dbReference type="EMBL" id="BAABIE010000002">
    <property type="protein sequence ID" value="GAA4741034.1"/>
    <property type="molecule type" value="Genomic_DNA"/>
</dbReference>
<comment type="caution">
    <text evidence="3">The sequence shown here is derived from an EMBL/GenBank/DDBJ whole genome shotgun (WGS) entry which is preliminary data.</text>
</comment>
<dbReference type="Proteomes" id="UP001500822">
    <property type="component" value="Unassembled WGS sequence"/>
</dbReference>
<feature type="domain" description="Acyltransferase 3" evidence="2">
    <location>
        <begin position="25"/>
        <end position="123"/>
    </location>
</feature>
<keyword evidence="1" id="KW-0812">Transmembrane</keyword>
<gene>
    <name evidence="3" type="ORF">GCM10023217_06580</name>
</gene>
<sequence length="165" mass="18165">MTESIAAQAAQPAAAVRPKAGRRLDVEGLRGVAIMLVVVFHIWMGTVSGGVDAFLFISGFFLIPSLLRSQTGSDPVGNPLPRLWRVLKRLWIPMALVVAVTVAAVWWVYPFTRRAETLVDALWSDLFVENWALGLAGNSYVDATSLPSPFQTCGRWPCRHRSSRS</sequence>
<evidence type="ECO:0000313" key="3">
    <source>
        <dbReference type="EMBL" id="GAA4741034.1"/>
    </source>
</evidence>
<feature type="transmembrane region" description="Helical" evidence="1">
    <location>
        <begin position="27"/>
        <end position="44"/>
    </location>
</feature>
<keyword evidence="1" id="KW-1133">Transmembrane helix</keyword>
<organism evidence="3 4">
    <name type="scientific">Gordonia alkaliphila</name>
    <dbReference type="NCBI Taxonomy" id="1053547"/>
    <lineage>
        <taxon>Bacteria</taxon>
        <taxon>Bacillati</taxon>
        <taxon>Actinomycetota</taxon>
        <taxon>Actinomycetes</taxon>
        <taxon>Mycobacteriales</taxon>
        <taxon>Gordoniaceae</taxon>
        <taxon>Gordonia</taxon>
    </lineage>
</organism>
<dbReference type="Pfam" id="PF01757">
    <property type="entry name" value="Acyl_transf_3"/>
    <property type="match status" value="1"/>
</dbReference>
<evidence type="ECO:0000256" key="1">
    <source>
        <dbReference type="SAM" id="Phobius"/>
    </source>
</evidence>
<dbReference type="InterPro" id="IPR050879">
    <property type="entry name" value="Acyltransferase_3"/>
</dbReference>
<keyword evidence="4" id="KW-1185">Reference proteome</keyword>
<dbReference type="InterPro" id="IPR002656">
    <property type="entry name" value="Acyl_transf_3_dom"/>
</dbReference>
<dbReference type="PANTHER" id="PTHR23028">
    <property type="entry name" value="ACETYLTRANSFERASE"/>
    <property type="match status" value="1"/>
</dbReference>
<keyword evidence="1" id="KW-0472">Membrane</keyword>
<protein>
    <recommendedName>
        <fullName evidence="2">Acyltransferase 3 domain-containing protein</fullName>
    </recommendedName>
</protein>
<name>A0ABP8YXB2_9ACTN</name>
<feature type="transmembrane region" description="Helical" evidence="1">
    <location>
        <begin position="90"/>
        <end position="109"/>
    </location>
</feature>